<dbReference type="PANTHER" id="PTHR35498">
    <property type="entry name" value="PROTEIN LOW PSII ACCUMULATION 1, CHLOROPLASTIC"/>
    <property type="match status" value="1"/>
</dbReference>
<dbReference type="PANTHER" id="PTHR35498:SF1">
    <property type="entry name" value="LOW PSII ACCUMULATION-LIKE PROTEIN"/>
    <property type="match status" value="1"/>
</dbReference>
<evidence type="ECO:0000256" key="2">
    <source>
        <dbReference type="SAM" id="SignalP"/>
    </source>
</evidence>
<dbReference type="AlphaFoldDB" id="A0AAD2CV69"/>
<proteinExistence type="predicted"/>
<protein>
    <submittedName>
        <fullName evidence="3">Uncharacterized protein</fullName>
    </submittedName>
</protein>
<feature type="signal peptide" evidence="2">
    <location>
        <begin position="1"/>
        <end position="23"/>
    </location>
</feature>
<evidence type="ECO:0000313" key="3">
    <source>
        <dbReference type="EMBL" id="CAJ1946233.1"/>
    </source>
</evidence>
<keyword evidence="4" id="KW-1185">Reference proteome</keyword>
<dbReference type="InterPro" id="IPR021883">
    <property type="entry name" value="LPA1-like"/>
</dbReference>
<organism evidence="3 4">
    <name type="scientific">Cylindrotheca closterium</name>
    <dbReference type="NCBI Taxonomy" id="2856"/>
    <lineage>
        <taxon>Eukaryota</taxon>
        <taxon>Sar</taxon>
        <taxon>Stramenopiles</taxon>
        <taxon>Ochrophyta</taxon>
        <taxon>Bacillariophyta</taxon>
        <taxon>Bacillariophyceae</taxon>
        <taxon>Bacillariophycidae</taxon>
        <taxon>Bacillariales</taxon>
        <taxon>Bacillariaceae</taxon>
        <taxon>Cylindrotheca</taxon>
    </lineage>
</organism>
<evidence type="ECO:0000256" key="1">
    <source>
        <dbReference type="SAM" id="MobiDB-lite"/>
    </source>
</evidence>
<reference evidence="3" key="1">
    <citation type="submission" date="2023-08" db="EMBL/GenBank/DDBJ databases">
        <authorList>
            <person name="Audoor S."/>
            <person name="Bilcke G."/>
        </authorList>
    </citation>
    <scope>NUCLEOTIDE SEQUENCE</scope>
</reference>
<dbReference type="Proteomes" id="UP001295423">
    <property type="component" value="Unassembled WGS sequence"/>
</dbReference>
<dbReference type="EMBL" id="CAKOGP040001668">
    <property type="protein sequence ID" value="CAJ1946233.1"/>
    <property type="molecule type" value="Genomic_DNA"/>
</dbReference>
<accession>A0AAD2CV69</accession>
<name>A0AAD2CV69_9STRA</name>
<dbReference type="Pfam" id="PF11998">
    <property type="entry name" value="DUF3493"/>
    <property type="match status" value="1"/>
</dbReference>
<evidence type="ECO:0000313" key="4">
    <source>
        <dbReference type="Proteomes" id="UP001295423"/>
    </source>
</evidence>
<feature type="chain" id="PRO_5041935381" evidence="2">
    <location>
        <begin position="24"/>
        <end position="360"/>
    </location>
</feature>
<gene>
    <name evidence="3" type="ORF">CYCCA115_LOCUS10374</name>
</gene>
<comment type="caution">
    <text evidence="3">The sequence shown here is derived from an EMBL/GenBank/DDBJ whole genome shotgun (WGS) entry which is preliminary data.</text>
</comment>
<feature type="region of interest" description="Disordered" evidence="1">
    <location>
        <begin position="45"/>
        <end position="64"/>
    </location>
</feature>
<sequence>MRTASNILLALVALASFQEHCLAFSPKIKAGRSIASSRQSLLRAVGEKEKTRSNIPPPNTSEDEYLDQATKGGYTVKQRLREEIESPFRKVRLLFFASSTGSALTALYFSGLNTIKALVGGYSDAIPLDEALTSDAINIGAAVICGLLAFREYKVGVANLERISRGGKLASLAVEPATVQTTVGPNLRRLADYRRDYRVLIAGGGEEYISKLARSLNSDQLKDTNVFPERLEESDVIVVPVLLSESGGDYVIGDTKEFWKSVEAGSEEDRNFDMSRSDSVVAFPRGPGAWLDYLKEDIKTASGQGFDVLEKGITLTVKKNGRILRRATGLPDWANLVGAMEVMDGSRFGMPGDSEKYGGP</sequence>
<keyword evidence="2" id="KW-0732">Signal</keyword>